<reference evidence="1" key="1">
    <citation type="submission" date="2020-12" db="EMBL/GenBank/DDBJ databases">
        <authorList>
            <consortium name="Molecular Ecology Group"/>
        </authorList>
    </citation>
    <scope>NUCLEOTIDE SEQUENCE</scope>
    <source>
        <strain evidence="1">TBG_1078</strain>
    </source>
</reference>
<dbReference type="GO" id="GO:0030336">
    <property type="term" value="P:negative regulation of cell migration"/>
    <property type="evidence" value="ECO:0007669"/>
    <property type="project" value="TreeGrafter"/>
</dbReference>
<dbReference type="Pfam" id="PF15396">
    <property type="entry name" value="FAM60A"/>
    <property type="match status" value="2"/>
</dbReference>
<name>A0A811ZIG3_NYCPR</name>
<comment type="caution">
    <text evidence="1">The sequence shown here is derived from an EMBL/GenBank/DDBJ whole genome shotgun (WGS) entry which is preliminary data.</text>
</comment>
<keyword evidence="2" id="KW-1185">Reference proteome</keyword>
<sequence>MERLPLENYCPEEKTFGFHKPKMYQSIEGCCICRANCFELHEIHSGGTCNAHVLLVKRWKKKEGNWNYVVGARAGPSLKATLTPKKVKTLSGNRIKTHQISKLQKEFKASSAQSPCWSNQQKMCCGIIYKGHLGKVLIDTHLFKLGCSNKRKQLLRSGRSRGQSLCPSPLRSGD</sequence>
<gene>
    <name evidence="1" type="ORF">NYPRO_LOCUS21441</name>
</gene>
<organism evidence="1 2">
    <name type="scientific">Nyctereutes procyonoides</name>
    <name type="common">Raccoon dog</name>
    <name type="synonym">Canis procyonoides</name>
    <dbReference type="NCBI Taxonomy" id="34880"/>
    <lineage>
        <taxon>Eukaryota</taxon>
        <taxon>Metazoa</taxon>
        <taxon>Chordata</taxon>
        <taxon>Craniata</taxon>
        <taxon>Vertebrata</taxon>
        <taxon>Euteleostomi</taxon>
        <taxon>Mammalia</taxon>
        <taxon>Eutheria</taxon>
        <taxon>Laurasiatheria</taxon>
        <taxon>Carnivora</taxon>
        <taxon>Caniformia</taxon>
        <taxon>Canidae</taxon>
        <taxon>Nyctereutes</taxon>
    </lineage>
</organism>
<accession>A0A811ZIG3</accession>
<dbReference type="PANTHER" id="PTHR13422">
    <property type="entry name" value="SIN3-HDAC COMPLEX-ASSOCIATED FACTOR"/>
    <property type="match status" value="1"/>
</dbReference>
<evidence type="ECO:0000313" key="2">
    <source>
        <dbReference type="Proteomes" id="UP000645828"/>
    </source>
</evidence>
<proteinExistence type="predicted"/>
<dbReference type="EMBL" id="CAJHUB010000768">
    <property type="protein sequence ID" value="CAD7688648.1"/>
    <property type="molecule type" value="Genomic_DNA"/>
</dbReference>
<dbReference type="PANTHER" id="PTHR13422:SF12">
    <property type="entry name" value="SIN3-HDAC COMPLEX-ASSOCIATED FACTOR"/>
    <property type="match status" value="1"/>
</dbReference>
<dbReference type="AlphaFoldDB" id="A0A811ZIG3"/>
<protein>
    <submittedName>
        <fullName evidence="1">(raccoon dog) hypothetical protein</fullName>
    </submittedName>
</protein>
<dbReference type="Proteomes" id="UP000645828">
    <property type="component" value="Unassembled WGS sequence"/>
</dbReference>
<evidence type="ECO:0000313" key="1">
    <source>
        <dbReference type="EMBL" id="CAD7688648.1"/>
    </source>
</evidence>
<dbReference type="InterPro" id="IPR026065">
    <property type="entry name" value="FAM60A"/>
</dbReference>
<dbReference type="GO" id="GO:0070822">
    <property type="term" value="C:Sin3-type complex"/>
    <property type="evidence" value="ECO:0007669"/>
    <property type="project" value="TreeGrafter"/>
</dbReference>